<dbReference type="AlphaFoldDB" id="A0A644X451"/>
<name>A0A644X451_9ZZZZ</name>
<evidence type="ECO:0008006" key="2">
    <source>
        <dbReference type="Google" id="ProtNLM"/>
    </source>
</evidence>
<dbReference type="Gene3D" id="2.40.160.170">
    <property type="match status" value="1"/>
</dbReference>
<protein>
    <recommendedName>
        <fullName evidence="2">Outer membrane protein beta-barrel domain-containing protein</fullName>
    </recommendedName>
</protein>
<sequence length="280" mass="29764">MFKMKKAQLLLVLFLSTTFIGSAGDLGVSLKGSTNGIGADVYYRPFKSLAIKAGYEIIDVNVTSQSLQPLVGDALSVSVPMPSGGDLGFDLGANFRTGGMSFQVGFQPIGLLYLTAGVGTFLLDAAVIGSPTSDLQLPSQNVNGNTVNPFIPQDKIGDFIINIKPTSKTAPYFGVGLGSFVPRKSGVSFGLEVGAYYTGAFVMAAQLPVGFIADNIDYGGATPSQSQKQQVETEMNNIRNDLQANLDTQMNDLNDLLKPYPIYPVLKLTIGIRLAEFGKK</sequence>
<proteinExistence type="predicted"/>
<comment type="caution">
    <text evidence="1">The sequence shown here is derived from an EMBL/GenBank/DDBJ whole genome shotgun (WGS) entry which is preliminary data.</text>
</comment>
<evidence type="ECO:0000313" key="1">
    <source>
        <dbReference type="EMBL" id="MPM10935.1"/>
    </source>
</evidence>
<gene>
    <name evidence="1" type="ORF">SDC9_57272</name>
</gene>
<accession>A0A644X451</accession>
<dbReference type="EMBL" id="VSSQ01001761">
    <property type="protein sequence ID" value="MPM10935.1"/>
    <property type="molecule type" value="Genomic_DNA"/>
</dbReference>
<organism evidence="1">
    <name type="scientific">bioreactor metagenome</name>
    <dbReference type="NCBI Taxonomy" id="1076179"/>
    <lineage>
        <taxon>unclassified sequences</taxon>
        <taxon>metagenomes</taxon>
        <taxon>ecological metagenomes</taxon>
    </lineage>
</organism>
<reference evidence="1" key="1">
    <citation type="submission" date="2019-08" db="EMBL/GenBank/DDBJ databases">
        <authorList>
            <person name="Kucharzyk K."/>
            <person name="Murdoch R.W."/>
            <person name="Higgins S."/>
            <person name="Loffler F."/>
        </authorList>
    </citation>
    <scope>NUCLEOTIDE SEQUENCE</scope>
</reference>